<keyword evidence="2" id="KW-1185">Reference proteome</keyword>
<evidence type="ECO:0000313" key="1">
    <source>
        <dbReference type="EMBL" id="GFU12215.1"/>
    </source>
</evidence>
<reference evidence="1" key="1">
    <citation type="submission" date="2020-08" db="EMBL/GenBank/DDBJ databases">
        <title>Multicomponent nature underlies the extraordinary mechanical properties of spider dragline silk.</title>
        <authorList>
            <person name="Kono N."/>
            <person name="Nakamura H."/>
            <person name="Mori M."/>
            <person name="Yoshida Y."/>
            <person name="Ohtoshi R."/>
            <person name="Malay A.D."/>
            <person name="Moran D.A.P."/>
            <person name="Tomita M."/>
            <person name="Numata K."/>
            <person name="Arakawa K."/>
        </authorList>
    </citation>
    <scope>NUCLEOTIDE SEQUENCE</scope>
</reference>
<sequence length="227" mass="25950">MLSSLFSIFVAGMEKIVTSCNIGLFADDVVIWKGIWVPILELLERHILHLFGLFWSMAIKSIKWPLKRNNKLERVQLITTHIIMCLRNCCPKAIVLFEAELQPLSLRRQTNSTKYFAKLNSLGVFGNEIVDIHAKEGSALPSATSKEHFVSEMFSIHRTKANSTWRVPPVHDWYDRNRPVLFLYSEGTKSAQTVLNRLLTGHMKNLKFINKENTYSSRPCSCPASLT</sequence>
<name>A0A8X6QFX8_NEPPI</name>
<accession>A0A8X6QFX8</accession>
<protein>
    <submittedName>
        <fullName evidence="1">Uncharacterized protein</fullName>
    </submittedName>
</protein>
<dbReference type="Proteomes" id="UP000887013">
    <property type="component" value="Unassembled WGS sequence"/>
</dbReference>
<organism evidence="1 2">
    <name type="scientific">Nephila pilipes</name>
    <name type="common">Giant wood spider</name>
    <name type="synonym">Nephila maculata</name>
    <dbReference type="NCBI Taxonomy" id="299642"/>
    <lineage>
        <taxon>Eukaryota</taxon>
        <taxon>Metazoa</taxon>
        <taxon>Ecdysozoa</taxon>
        <taxon>Arthropoda</taxon>
        <taxon>Chelicerata</taxon>
        <taxon>Arachnida</taxon>
        <taxon>Araneae</taxon>
        <taxon>Araneomorphae</taxon>
        <taxon>Entelegynae</taxon>
        <taxon>Araneoidea</taxon>
        <taxon>Nephilidae</taxon>
        <taxon>Nephila</taxon>
    </lineage>
</organism>
<dbReference type="EMBL" id="BMAW01078750">
    <property type="protein sequence ID" value="GFU12215.1"/>
    <property type="molecule type" value="Genomic_DNA"/>
</dbReference>
<comment type="caution">
    <text evidence="1">The sequence shown here is derived from an EMBL/GenBank/DDBJ whole genome shotgun (WGS) entry which is preliminary data.</text>
</comment>
<dbReference type="OrthoDB" id="421040at2759"/>
<dbReference type="AlphaFoldDB" id="A0A8X6QFX8"/>
<gene>
    <name evidence="1" type="primary">AVEN_95687_1</name>
    <name evidence="1" type="ORF">NPIL_529081</name>
</gene>
<proteinExistence type="predicted"/>
<evidence type="ECO:0000313" key="2">
    <source>
        <dbReference type="Proteomes" id="UP000887013"/>
    </source>
</evidence>